<name>A0A7U7PQT8_RALSL</name>
<dbReference type="CDD" id="cd09172">
    <property type="entry name" value="PLDc_Nuc_like_unchar1_1"/>
    <property type="match status" value="1"/>
</dbReference>
<dbReference type="CDD" id="cd09173">
    <property type="entry name" value="PLDc_Nuc_like_unchar1_2"/>
    <property type="match status" value="1"/>
</dbReference>
<dbReference type="PANTHER" id="PTHR43856:SF1">
    <property type="entry name" value="MITOCHONDRIAL CARDIOLIPIN HYDROLASE"/>
    <property type="match status" value="1"/>
</dbReference>
<feature type="domain" description="Phospholipase D-like" evidence="7">
    <location>
        <begin position="190"/>
        <end position="333"/>
    </location>
</feature>
<keyword evidence="5" id="KW-0442">Lipid degradation</keyword>
<dbReference type="InterPro" id="IPR051406">
    <property type="entry name" value="PLD_domain"/>
</dbReference>
<keyword evidence="9" id="KW-1185">Reference proteome</keyword>
<dbReference type="InterPro" id="IPR025202">
    <property type="entry name" value="PLD-like_dom"/>
</dbReference>
<dbReference type="GO" id="GO:0016891">
    <property type="term" value="F:RNA endonuclease activity producing 5'-phosphomonoesters, hydrolytic mechanism"/>
    <property type="evidence" value="ECO:0007669"/>
    <property type="project" value="TreeGrafter"/>
</dbReference>
<proteinExistence type="inferred from homology"/>
<dbReference type="PANTHER" id="PTHR43856">
    <property type="entry name" value="CARDIOLIPIN HYDROLASE"/>
    <property type="match status" value="1"/>
</dbReference>
<reference evidence="8" key="2">
    <citation type="submission" date="2022-04" db="EMBL/GenBank/DDBJ databases">
        <title>Genomic draft of R. solanacearum strain IPO1609, a phylotype IIB1/biovar 2/race 3 strain isolated from potato in Europe.</title>
        <authorList>
            <person name="Boucher C."/>
            <person name="Carrere S."/>
            <person name="Dossat C."/>
            <person name="Elbaz M."/>
            <person name="Genin S."/>
            <person name="Gouzy J."/>
            <person name="Prior P."/>
            <person name="Segurens B."/>
            <person name="Wincker P."/>
        </authorList>
    </citation>
    <scope>NUCLEOTIDE SEQUENCE</scope>
    <source>
        <strain evidence="8">IPO1609</strain>
    </source>
</reference>
<evidence type="ECO:0000256" key="1">
    <source>
        <dbReference type="ARBA" id="ARBA00000798"/>
    </source>
</evidence>
<comment type="catalytic activity">
    <reaction evidence="1">
        <text>a 1,2-diacyl-sn-glycero-3-phosphocholine + H2O = a 1,2-diacyl-sn-glycero-3-phosphate + choline + H(+)</text>
        <dbReference type="Rhea" id="RHEA:14445"/>
        <dbReference type="ChEBI" id="CHEBI:15354"/>
        <dbReference type="ChEBI" id="CHEBI:15377"/>
        <dbReference type="ChEBI" id="CHEBI:15378"/>
        <dbReference type="ChEBI" id="CHEBI:57643"/>
        <dbReference type="ChEBI" id="CHEBI:58608"/>
        <dbReference type="EC" id="3.1.4.4"/>
    </reaction>
</comment>
<dbReference type="AlphaFoldDB" id="A0A7U7PQT8"/>
<dbReference type="EC" id="3.1.4.4" evidence="3"/>
<keyword evidence="4" id="KW-0378">Hydrolase</keyword>
<feature type="domain" description="Phospholipase D-like" evidence="7">
    <location>
        <begin position="474"/>
        <end position="525"/>
    </location>
</feature>
<comment type="similarity">
    <text evidence="2">Belongs to the phospholipase D family.</text>
</comment>
<dbReference type="GO" id="GO:0016042">
    <property type="term" value="P:lipid catabolic process"/>
    <property type="evidence" value="ECO:0007669"/>
    <property type="project" value="UniProtKB-KW"/>
</dbReference>
<dbReference type="Gene3D" id="3.30.870.10">
    <property type="entry name" value="Endonuclease Chain A"/>
    <property type="match status" value="2"/>
</dbReference>
<dbReference type="GO" id="GO:0004630">
    <property type="term" value="F:phospholipase D activity"/>
    <property type="evidence" value="ECO:0007669"/>
    <property type="project" value="UniProtKB-EC"/>
</dbReference>
<evidence type="ECO:0000256" key="4">
    <source>
        <dbReference type="ARBA" id="ARBA00022801"/>
    </source>
</evidence>
<sequence length="587" mass="63352">MPASIDSFQVKVYQGDSAVLFAFDVSQADRAGLAGFAIQCTPQGQAPYWVPNRLTFDAPVHAEAPLRAGRYADSIDAPFQSFHWVHFPPHAAGQYRYTVHARYFVSTGTVQLETRATRTLDVVLKTPMTDWATVGMVRGYVSSQAFIDHYGGNTALAPDNRARAKSPLLYDTQPYLDKYAYLGATGRQLIIDLLNQCKASDGYGIDVLAYDLDEPDILRAFAWLAQRGRKVRLIQDDSVDTGAHPTGHGTPDAFETQAVALLEQAGAEVRRTHLARFQHHKAILLRDAAGKPVRVLAGSTNFSLRGLYVQANSVLVFGQDAAQLYADVFDCLWDLIGGEGAAVSSSQVAAGFRKDALAAGWHPVPPTGTPRARFAFSPHQTDALLTEAADRVKNAESSVLFAVMATDGGGAMVDTLEHVVPQKAGLLSLGVIDKAGGVSAFAPGRGVPSQTVSFAYLKDEAPAPFKQEVDAGTGQHIHHKFVVCDFNGAQPVVFCGSSNLSRGGEEQNGDSLIAIHDPAIVTAYAIEAVRLFDHYRFRASQSKASAASPLVLKATDAWADPYYDPHNIKFTERTLFAQSTEQEAALA</sequence>
<evidence type="ECO:0000313" key="9">
    <source>
        <dbReference type="Proteomes" id="UP000053470"/>
    </source>
</evidence>
<reference evidence="8" key="1">
    <citation type="submission" date="2014-11" db="EMBL/GenBank/DDBJ databases">
        <authorList>
            <person name="Genoscope - CEA"/>
        </authorList>
    </citation>
    <scope>NUCLEOTIDE SEQUENCE</scope>
    <source>
        <strain evidence="8">IPO1609</strain>
    </source>
</reference>
<gene>
    <name evidence="8" type="ORF">RSIPO_03585</name>
</gene>
<dbReference type="Proteomes" id="UP000053470">
    <property type="component" value="Unassembled WGS sequence"/>
</dbReference>
<evidence type="ECO:0000256" key="2">
    <source>
        <dbReference type="ARBA" id="ARBA00008664"/>
    </source>
</evidence>
<protein>
    <recommendedName>
        <fullName evidence="3">phospholipase D</fullName>
        <ecNumber evidence="3">3.1.4.4</ecNumber>
    </recommendedName>
</protein>
<evidence type="ECO:0000256" key="3">
    <source>
        <dbReference type="ARBA" id="ARBA00012027"/>
    </source>
</evidence>
<dbReference type="RefSeq" id="WP_003261179.1">
    <property type="nucleotide sequence ID" value="NZ_LN651281.1"/>
</dbReference>
<accession>A0A7U7PQT8</accession>
<evidence type="ECO:0000259" key="7">
    <source>
        <dbReference type="Pfam" id="PF13091"/>
    </source>
</evidence>
<evidence type="ECO:0000313" key="8">
    <source>
        <dbReference type="EMBL" id="CEJ16887.1"/>
    </source>
</evidence>
<evidence type="ECO:0000256" key="5">
    <source>
        <dbReference type="ARBA" id="ARBA00022963"/>
    </source>
</evidence>
<organism evidence="8 9">
    <name type="scientific">Ralstonia solanacearum IPO1609</name>
    <dbReference type="NCBI Taxonomy" id="564066"/>
    <lineage>
        <taxon>Bacteria</taxon>
        <taxon>Pseudomonadati</taxon>
        <taxon>Pseudomonadota</taxon>
        <taxon>Betaproteobacteria</taxon>
        <taxon>Burkholderiales</taxon>
        <taxon>Burkholderiaceae</taxon>
        <taxon>Ralstonia</taxon>
        <taxon>Ralstonia solanacearum species complex</taxon>
    </lineage>
</organism>
<dbReference type="EMBL" id="LN651281">
    <property type="protein sequence ID" value="CEJ16887.1"/>
    <property type="molecule type" value="Genomic_DNA"/>
</dbReference>
<keyword evidence="6" id="KW-0443">Lipid metabolism</keyword>
<evidence type="ECO:0000256" key="6">
    <source>
        <dbReference type="ARBA" id="ARBA00023098"/>
    </source>
</evidence>
<dbReference type="Pfam" id="PF13091">
    <property type="entry name" value="PLDc_2"/>
    <property type="match status" value="2"/>
</dbReference>
<dbReference type="SUPFAM" id="SSF56024">
    <property type="entry name" value="Phospholipase D/nuclease"/>
    <property type="match status" value="2"/>
</dbReference>